<dbReference type="InterPro" id="IPR044925">
    <property type="entry name" value="His-Me_finger_sf"/>
</dbReference>
<dbReference type="EMBL" id="JAAOCA010000074">
    <property type="protein sequence ID" value="MBD1602429.1"/>
    <property type="molecule type" value="Genomic_DNA"/>
</dbReference>
<accession>A0ABR7ZAD7</accession>
<sequence length="103" mass="11183">MDGHNYGTLSAGSGRSPLKAHRVSYELANGPIPVGLVVRHKCDNPQCVNPAHLEIGTQKDNARDMVERGRYNSKSLLNLRPGKTKVRGAGPLSNQELQHGTRS</sequence>
<dbReference type="Proteomes" id="UP000805841">
    <property type="component" value="Unassembled WGS sequence"/>
</dbReference>
<keyword evidence="4" id="KW-1185">Reference proteome</keyword>
<protein>
    <submittedName>
        <fullName evidence="3">HNH endonuclease</fullName>
    </submittedName>
</protein>
<proteinExistence type="predicted"/>
<feature type="domain" description="HNH nuclease" evidence="2">
    <location>
        <begin position="19"/>
        <end position="63"/>
    </location>
</feature>
<feature type="region of interest" description="Disordered" evidence="1">
    <location>
        <begin position="81"/>
        <end position="103"/>
    </location>
</feature>
<reference evidence="3 4" key="1">
    <citation type="journal article" date="2020" name="Insects">
        <title>Bacteria Belonging to Pseudomonas typographi sp. nov. from the Bark Beetle Ips typographus Have Genomic Potential to Aid in the Host Ecology.</title>
        <authorList>
            <person name="Peral-Aranega E."/>
            <person name="Saati-Santamaria Z."/>
            <person name="Kolarik M."/>
            <person name="Rivas R."/>
            <person name="Garcia-Fraile P."/>
        </authorList>
    </citation>
    <scope>NUCLEOTIDE SEQUENCE [LARGE SCALE GENOMIC DNA]</scope>
    <source>
        <strain evidence="3 4">CA3A</strain>
    </source>
</reference>
<keyword evidence="3" id="KW-0378">Hydrolase</keyword>
<keyword evidence="3" id="KW-0255">Endonuclease</keyword>
<evidence type="ECO:0000313" key="3">
    <source>
        <dbReference type="EMBL" id="MBD1602429.1"/>
    </source>
</evidence>
<dbReference type="Gene3D" id="3.90.75.10">
    <property type="entry name" value="Homing Intron 3 (I-ppo) Encoded Endonuclease, Chain A"/>
    <property type="match status" value="1"/>
</dbReference>
<feature type="compositionally biased region" description="Polar residues" evidence="1">
    <location>
        <begin position="92"/>
        <end position="103"/>
    </location>
</feature>
<dbReference type="Pfam" id="PF13392">
    <property type="entry name" value="HNH_3"/>
    <property type="match status" value="1"/>
</dbReference>
<keyword evidence="3" id="KW-0540">Nuclease</keyword>
<dbReference type="RefSeq" id="WP_190427432.1">
    <property type="nucleotide sequence ID" value="NZ_JAAOCA010000074.1"/>
</dbReference>
<dbReference type="InterPro" id="IPR003615">
    <property type="entry name" value="HNH_nuc"/>
</dbReference>
<organism evidence="3 4">
    <name type="scientific">Pseudomonas typographi</name>
    <dbReference type="NCBI Taxonomy" id="2715964"/>
    <lineage>
        <taxon>Bacteria</taxon>
        <taxon>Pseudomonadati</taxon>
        <taxon>Pseudomonadota</taxon>
        <taxon>Gammaproteobacteria</taxon>
        <taxon>Pseudomonadales</taxon>
        <taxon>Pseudomonadaceae</taxon>
        <taxon>Pseudomonas</taxon>
    </lineage>
</organism>
<comment type="caution">
    <text evidence="3">The sequence shown here is derived from an EMBL/GenBank/DDBJ whole genome shotgun (WGS) entry which is preliminary data.</text>
</comment>
<dbReference type="GO" id="GO:0004519">
    <property type="term" value="F:endonuclease activity"/>
    <property type="evidence" value="ECO:0007669"/>
    <property type="project" value="UniProtKB-KW"/>
</dbReference>
<evidence type="ECO:0000313" key="4">
    <source>
        <dbReference type="Proteomes" id="UP000805841"/>
    </source>
</evidence>
<evidence type="ECO:0000256" key="1">
    <source>
        <dbReference type="SAM" id="MobiDB-lite"/>
    </source>
</evidence>
<dbReference type="InterPro" id="IPR044930">
    <property type="entry name" value="Homing_endonuclease_His-Me"/>
</dbReference>
<gene>
    <name evidence="3" type="ORF">HAQ05_27510</name>
</gene>
<dbReference type="SUPFAM" id="SSF54060">
    <property type="entry name" value="His-Me finger endonucleases"/>
    <property type="match status" value="1"/>
</dbReference>
<name>A0ABR7ZAD7_9PSED</name>
<evidence type="ECO:0000259" key="2">
    <source>
        <dbReference type="Pfam" id="PF13392"/>
    </source>
</evidence>